<protein>
    <submittedName>
        <fullName evidence="2">DUF1837 domain-containing protein</fullName>
    </submittedName>
</protein>
<dbReference type="RefSeq" id="WP_181845188.1">
    <property type="nucleotide sequence ID" value="NZ_CP090589.1"/>
</dbReference>
<dbReference type="AlphaFoldDB" id="A0AAW3SVM3"/>
<organism evidence="2 3">
    <name type="scientific">Pectobacterium aroidearum</name>
    <dbReference type="NCBI Taxonomy" id="1201031"/>
    <lineage>
        <taxon>Bacteria</taxon>
        <taxon>Pseudomonadati</taxon>
        <taxon>Pseudomonadota</taxon>
        <taxon>Gammaproteobacteria</taxon>
        <taxon>Enterobacterales</taxon>
        <taxon>Pectobacteriaceae</taxon>
        <taxon>Pectobacterium</taxon>
    </lineage>
</organism>
<gene>
    <name evidence="2" type="ORF">H2Y57_10620</name>
</gene>
<name>A0AAW3SVM3_9GAMM</name>
<proteinExistence type="predicted"/>
<accession>A0AAW3SVM3</accession>
<dbReference type="EMBL" id="JACERJ010000004">
    <property type="protein sequence ID" value="MBA5204132.1"/>
    <property type="molecule type" value="Genomic_DNA"/>
</dbReference>
<evidence type="ECO:0000313" key="3">
    <source>
        <dbReference type="Proteomes" id="UP000557749"/>
    </source>
</evidence>
<dbReference type="Pfam" id="PF08878">
    <property type="entry name" value="HamA"/>
    <property type="match status" value="1"/>
</dbReference>
<evidence type="ECO:0000313" key="2">
    <source>
        <dbReference type="EMBL" id="MBA5204132.1"/>
    </source>
</evidence>
<dbReference type="Proteomes" id="UP000557749">
    <property type="component" value="Unassembled WGS sequence"/>
</dbReference>
<feature type="domain" description="Anti-bacteriophage protein A/HamA C-terminal" evidence="1">
    <location>
        <begin position="14"/>
        <end position="297"/>
    </location>
</feature>
<dbReference type="InterPro" id="IPR014976">
    <property type="entry name" value="AbpA_HamA_C"/>
</dbReference>
<evidence type="ECO:0000259" key="1">
    <source>
        <dbReference type="Pfam" id="PF08878"/>
    </source>
</evidence>
<reference evidence="2 3" key="1">
    <citation type="submission" date="2020-07" db="EMBL/GenBank/DDBJ databases">
        <title>Characterization of Pectobacterium aroidearum strains causing soft rot on Amorphophallus konjac.</title>
        <authorList>
            <person name="Xie H."/>
        </authorList>
    </citation>
    <scope>NUCLEOTIDE SEQUENCE [LARGE SCALE GENOMIC DNA]</scope>
    <source>
        <strain evidence="2 3">MY7</strain>
    </source>
</reference>
<sequence>MEFDIIFDNSLSSFITTSDSSLGSNNSLVSIVNDFEDGLWRDKKFHRFIWDNILLTALSFRERNALIDVTHSSLAIAAQNLRLTDKDGDIGKGSELAEIFLYGIMRHHFKALPVVPKIFYKQNSQDNAKGADSVHVVLTGGSDFTLWFGEAKFYNSLDDSRFDSIITSVANSLNTEKLKKENSLIVNTKDLYELIEDPILKDKILETLSERNSIDNIKPIINIPIFILHECSITEQCNDLSVEYKKSIVDLHKEKALTYFKKNSEKIKNIYLYEKIKFHLILFPVPKKKVIIEKFLQTVKFYKDL</sequence>
<comment type="caution">
    <text evidence="2">The sequence shown here is derived from an EMBL/GenBank/DDBJ whole genome shotgun (WGS) entry which is preliminary data.</text>
</comment>